<evidence type="ECO:0000256" key="4">
    <source>
        <dbReference type="ARBA" id="ARBA00022692"/>
    </source>
</evidence>
<dbReference type="InterPro" id="IPR011662">
    <property type="entry name" value="Secretin/TonB_short_N"/>
</dbReference>
<dbReference type="InterPro" id="IPR008969">
    <property type="entry name" value="CarboxyPept-like_regulatory"/>
</dbReference>
<evidence type="ECO:0000256" key="2">
    <source>
        <dbReference type="ARBA" id="ARBA00022448"/>
    </source>
</evidence>
<dbReference type="InterPro" id="IPR037066">
    <property type="entry name" value="Plug_dom_sf"/>
</dbReference>
<keyword evidence="5 7" id="KW-0472">Membrane</keyword>
<evidence type="ECO:0000256" key="6">
    <source>
        <dbReference type="ARBA" id="ARBA00023237"/>
    </source>
</evidence>
<dbReference type="SMART" id="SM00965">
    <property type="entry name" value="STN"/>
    <property type="match status" value="1"/>
</dbReference>
<dbReference type="PROSITE" id="PS52016">
    <property type="entry name" value="TONB_DEPENDENT_REC_3"/>
    <property type="match status" value="1"/>
</dbReference>
<dbReference type="InterPro" id="IPR039426">
    <property type="entry name" value="TonB-dep_rcpt-like"/>
</dbReference>
<evidence type="ECO:0000256" key="5">
    <source>
        <dbReference type="ARBA" id="ARBA00023136"/>
    </source>
</evidence>
<dbReference type="InterPro" id="IPR012910">
    <property type="entry name" value="Plug_dom"/>
</dbReference>
<evidence type="ECO:0000256" key="1">
    <source>
        <dbReference type="ARBA" id="ARBA00004571"/>
    </source>
</evidence>
<dbReference type="Gene3D" id="2.60.40.1120">
    <property type="entry name" value="Carboxypeptidase-like, regulatory domain"/>
    <property type="match status" value="1"/>
</dbReference>
<dbReference type="EMBL" id="SDHZ01000001">
    <property type="protein sequence ID" value="RXK85520.1"/>
    <property type="molecule type" value="Genomic_DNA"/>
</dbReference>
<evidence type="ECO:0000313" key="9">
    <source>
        <dbReference type="EMBL" id="RXK85520.1"/>
    </source>
</evidence>
<dbReference type="GO" id="GO:0009279">
    <property type="term" value="C:cell outer membrane"/>
    <property type="evidence" value="ECO:0007669"/>
    <property type="project" value="UniProtKB-SubCell"/>
</dbReference>
<sequence>MYLKITRKAGMRAAHARKLLLIMKMSAILLTVVSLQVSARSMSQSITLNVKNESLAVIIREIRTQSGFDFFFDKDLLRNARPVTLNVKNATIQDVLDRCLAQSAIAYRIENKVVMLKEKPQTVNYSDFVQMPQEIRGRVTDSTGSPLAGAAIQLKSGLKTVYTNNDGEFVLPAAEPGSVIIISYIGFVAQELAVPAGSAAMRIVLKADVNKLSEIAVVSNGYQTLPRERSTGSFGKPDMEVVANRSFSMNIIQRLDGLVPGIVINNSPNATQNPVLIRGLSTVGRETVPGWGIFEGTNRNPLYVVDGIPVTDVGVVNPQDVADITVLKDATAASIWGARAANGVVVITTKKGQNTGKIKLQYDAFANFQGKPNTNYYRGMNSRQFIETAEEIFDPQTFPWETSTSFPDSYFGMPPHEVFLYNKARGINVQQAQNGLDSLMAIDNRKQIKDLLYDNAMLTNHTLSVSGGQKQYAFYGSAAFTRDKGYNPGAGTNTYKLNLRQNFSLGSRINFDLITDLSNTISKAKRPVTADSRFYPYQLFRDASGNNLSMAYMKTLSDSVRLDYQNRSQVNLDFVPLDELNYGYTKSDQLFTRNILNVQVKILNGLTFSGTYGYIKSSGKTEAYDDIKSYNSRYELVQFTVAPVAGATPVYYLPNTGGTLATENSSQRNWTVRNQLNYDKNWNNARHQLTVLLGQEAQEQQSVSVSSKVRGYNEQMQSYRQLDYVALSTTGVSGTVIPNAWFTSILSDDYFGRSEVVTRFTSYYANGAYSFKRKYSFNGSLRLDKSSLFGVDKSAQNKPAWSTGLKWFLSSEPFMAKVGAVNSLALRATYGIAGNAPGPGVAASKDILARYQSTLLPNGGGLYVATPANRKLSWESTATLNIGVDFSMLNSRVFGSVDLYQRKTSGLIGPMPLSPLTGSTYVTANVGDLENKGLEVTLSTINVNGRNFRWSSTLNLAYNKNMLSNIVAGFAVTSGSTRIYQQYVTGYPSYAVFAYRYGGLDALGDPQIKLKDGSVTKTPYVSVPDDIAYMGTQQPVWNGGFSNNFSYKGLSLSFNAVFNLGHVMRRETNLFFTGRPSHPGFTGNFSQEFANRWKKPGDEQVTNIPSYVADSYTSYSRRDVSYYQYADINVVSASFIKMRDITLSYQLPQWLIRRISADQVLFRAQISNIMLWKANKYGLDPEFQDATNGSQMMPFGQKAITLGVNLKF</sequence>
<keyword evidence="6 7" id="KW-0998">Cell outer membrane</keyword>
<dbReference type="RefSeq" id="WP_129001272.1">
    <property type="nucleotide sequence ID" value="NZ_SDHZ01000001.1"/>
</dbReference>
<feature type="domain" description="Secretin/TonB short N-terminal" evidence="8">
    <location>
        <begin position="68"/>
        <end position="119"/>
    </location>
</feature>
<evidence type="ECO:0000256" key="7">
    <source>
        <dbReference type="PROSITE-ProRule" id="PRU01360"/>
    </source>
</evidence>
<evidence type="ECO:0000256" key="3">
    <source>
        <dbReference type="ARBA" id="ARBA00022452"/>
    </source>
</evidence>
<dbReference type="Gene3D" id="3.55.50.30">
    <property type="match status" value="1"/>
</dbReference>
<name>A0A4Q1D8I7_9BACT</name>
<dbReference type="InterPro" id="IPR023996">
    <property type="entry name" value="TonB-dep_OMP_SusC/RagA"/>
</dbReference>
<organism evidence="9 10">
    <name type="scientific">Filimonas effusa</name>
    <dbReference type="NCBI Taxonomy" id="2508721"/>
    <lineage>
        <taxon>Bacteria</taxon>
        <taxon>Pseudomonadati</taxon>
        <taxon>Bacteroidota</taxon>
        <taxon>Chitinophagia</taxon>
        <taxon>Chitinophagales</taxon>
        <taxon>Chitinophagaceae</taxon>
        <taxon>Filimonas</taxon>
    </lineage>
</organism>
<dbReference type="OrthoDB" id="9768177at2"/>
<dbReference type="Pfam" id="PF13715">
    <property type="entry name" value="CarbopepD_reg_2"/>
    <property type="match status" value="1"/>
</dbReference>
<comment type="subcellular location">
    <subcellularLocation>
        <location evidence="1 7">Cell outer membrane</location>
        <topology evidence="1 7">Multi-pass membrane protein</topology>
    </subcellularLocation>
</comment>
<dbReference type="Proteomes" id="UP000290545">
    <property type="component" value="Unassembled WGS sequence"/>
</dbReference>
<gene>
    <name evidence="9" type="ORF">ESB13_01510</name>
</gene>
<dbReference type="Pfam" id="PF07660">
    <property type="entry name" value="STN"/>
    <property type="match status" value="1"/>
</dbReference>
<keyword evidence="10" id="KW-1185">Reference proteome</keyword>
<dbReference type="Gene3D" id="2.170.130.10">
    <property type="entry name" value="TonB-dependent receptor, plug domain"/>
    <property type="match status" value="1"/>
</dbReference>
<keyword evidence="3 7" id="KW-1134">Transmembrane beta strand</keyword>
<reference evidence="9 10" key="1">
    <citation type="submission" date="2019-01" db="EMBL/GenBank/DDBJ databases">
        <title>Filimonas sp. strain TTM-71.</title>
        <authorList>
            <person name="Chen W.-M."/>
        </authorList>
    </citation>
    <scope>NUCLEOTIDE SEQUENCE [LARGE SCALE GENOMIC DNA]</scope>
    <source>
        <strain evidence="9 10">TTM-71</strain>
    </source>
</reference>
<protein>
    <submittedName>
        <fullName evidence="9">SusC/RagA family TonB-linked outer membrane protein</fullName>
    </submittedName>
</protein>
<dbReference type="InterPro" id="IPR023997">
    <property type="entry name" value="TonB-dep_OMP_SusC/RagA_CS"/>
</dbReference>
<comment type="caution">
    <text evidence="9">The sequence shown here is derived from an EMBL/GenBank/DDBJ whole genome shotgun (WGS) entry which is preliminary data.</text>
</comment>
<dbReference type="SUPFAM" id="SSF56935">
    <property type="entry name" value="Porins"/>
    <property type="match status" value="1"/>
</dbReference>
<dbReference type="NCBIfam" id="TIGR04056">
    <property type="entry name" value="OMP_RagA_SusC"/>
    <property type="match status" value="1"/>
</dbReference>
<dbReference type="Pfam" id="PF07715">
    <property type="entry name" value="Plug"/>
    <property type="match status" value="1"/>
</dbReference>
<dbReference type="AlphaFoldDB" id="A0A4Q1D8I7"/>
<proteinExistence type="inferred from homology"/>
<evidence type="ECO:0000259" key="8">
    <source>
        <dbReference type="SMART" id="SM00965"/>
    </source>
</evidence>
<comment type="similarity">
    <text evidence="7">Belongs to the TonB-dependent receptor family.</text>
</comment>
<keyword evidence="4 7" id="KW-0812">Transmembrane</keyword>
<dbReference type="NCBIfam" id="TIGR04057">
    <property type="entry name" value="SusC_RagA_signa"/>
    <property type="match status" value="1"/>
</dbReference>
<keyword evidence="2 7" id="KW-0813">Transport</keyword>
<dbReference type="SUPFAM" id="SSF49464">
    <property type="entry name" value="Carboxypeptidase regulatory domain-like"/>
    <property type="match status" value="1"/>
</dbReference>
<evidence type="ECO:0000313" key="10">
    <source>
        <dbReference type="Proteomes" id="UP000290545"/>
    </source>
</evidence>
<dbReference type="Gene3D" id="2.40.170.20">
    <property type="entry name" value="TonB-dependent receptor, beta-barrel domain"/>
    <property type="match status" value="1"/>
</dbReference>
<accession>A0A4Q1D8I7</accession>
<dbReference type="InterPro" id="IPR036942">
    <property type="entry name" value="Beta-barrel_TonB_sf"/>
</dbReference>